<dbReference type="FunFam" id="3.40.630.30:FF:000035">
    <property type="entry name" value="GNAT family N-acetyltransferase"/>
    <property type="match status" value="1"/>
</dbReference>
<dbReference type="SUPFAM" id="SSF55729">
    <property type="entry name" value="Acyl-CoA N-acyltransferases (Nat)"/>
    <property type="match status" value="1"/>
</dbReference>
<dbReference type="InterPro" id="IPR000182">
    <property type="entry name" value="GNAT_dom"/>
</dbReference>
<feature type="domain" description="N-acetyltransferase" evidence="3">
    <location>
        <begin position="7"/>
        <end position="151"/>
    </location>
</feature>
<organism evidence="4 5">
    <name type="scientific">Ferrimonas sediminum</name>
    <dbReference type="NCBI Taxonomy" id="718193"/>
    <lineage>
        <taxon>Bacteria</taxon>
        <taxon>Pseudomonadati</taxon>
        <taxon>Pseudomonadota</taxon>
        <taxon>Gammaproteobacteria</taxon>
        <taxon>Alteromonadales</taxon>
        <taxon>Ferrimonadaceae</taxon>
        <taxon>Ferrimonas</taxon>
    </lineage>
</organism>
<evidence type="ECO:0000259" key="3">
    <source>
        <dbReference type="PROSITE" id="PS51186"/>
    </source>
</evidence>
<dbReference type="PROSITE" id="PS51186">
    <property type="entry name" value="GNAT"/>
    <property type="match status" value="1"/>
</dbReference>
<dbReference type="AlphaFoldDB" id="A0A1G8TVS1"/>
<dbReference type="OrthoDB" id="9796171at2"/>
<dbReference type="Gene3D" id="3.40.630.30">
    <property type="match status" value="1"/>
</dbReference>
<evidence type="ECO:0000256" key="1">
    <source>
        <dbReference type="ARBA" id="ARBA00009623"/>
    </source>
</evidence>
<evidence type="ECO:0000313" key="5">
    <source>
        <dbReference type="Proteomes" id="UP000199527"/>
    </source>
</evidence>
<name>A0A1G8TVS1_9GAMM</name>
<evidence type="ECO:0000256" key="2">
    <source>
        <dbReference type="ARBA" id="ARBA00072224"/>
    </source>
</evidence>
<accession>A0A1G8TVS1</accession>
<dbReference type="InterPro" id="IPR016181">
    <property type="entry name" value="Acyl_CoA_acyltransferase"/>
</dbReference>
<dbReference type="GO" id="GO:0016747">
    <property type="term" value="F:acyltransferase activity, transferring groups other than amino-acyl groups"/>
    <property type="evidence" value="ECO:0007669"/>
    <property type="project" value="InterPro"/>
</dbReference>
<keyword evidence="5" id="KW-1185">Reference proteome</keyword>
<dbReference type="Proteomes" id="UP000199527">
    <property type="component" value="Unassembled WGS sequence"/>
</dbReference>
<proteinExistence type="inferred from homology"/>
<dbReference type="Pfam" id="PF13673">
    <property type="entry name" value="Acetyltransf_10"/>
    <property type="match status" value="1"/>
</dbReference>
<evidence type="ECO:0000313" key="4">
    <source>
        <dbReference type="EMBL" id="SDJ45611.1"/>
    </source>
</evidence>
<gene>
    <name evidence="4" type="ORF">SAMN04488540_108102</name>
</gene>
<protein>
    <recommendedName>
        <fullName evidence="2">Protein ElaA</fullName>
    </recommendedName>
</protein>
<sequence length="151" mass="16797">MLTWQLCKFEALSARQWHDIVRLRMEVFVVEQNCVYQDVDGHDVAHGVQHLMGIENGELVAYARLLPPGLTYDNVSIGRIVTSSSTRGRGLGHQLVGQALSRCDDLWPGVSIEIGAQEHLQGFYASHGFVAFSEAYLEDGIPHVDMCLDKS</sequence>
<dbReference type="EMBL" id="FNEM01000008">
    <property type="protein sequence ID" value="SDJ45611.1"/>
    <property type="molecule type" value="Genomic_DNA"/>
</dbReference>
<reference evidence="5" key="1">
    <citation type="submission" date="2016-10" db="EMBL/GenBank/DDBJ databases">
        <authorList>
            <person name="Varghese N."/>
            <person name="Submissions S."/>
        </authorList>
    </citation>
    <scope>NUCLEOTIDE SEQUENCE [LARGE SCALE GENOMIC DNA]</scope>
    <source>
        <strain evidence="5">DSM 23317</strain>
    </source>
</reference>
<dbReference type="CDD" id="cd04301">
    <property type="entry name" value="NAT_SF"/>
    <property type="match status" value="1"/>
</dbReference>
<comment type="similarity">
    <text evidence="1">Belongs to the UPF0039 (ElaA) family.</text>
</comment>